<evidence type="ECO:0000259" key="1">
    <source>
        <dbReference type="PROSITE" id="PS51192"/>
    </source>
</evidence>
<keyword evidence="3" id="KW-1185">Reference proteome</keyword>
<feature type="domain" description="Helicase ATP-binding" evidence="1">
    <location>
        <begin position="46"/>
        <end position="213"/>
    </location>
</feature>
<dbReference type="InterPro" id="IPR027417">
    <property type="entry name" value="P-loop_NTPase"/>
</dbReference>
<dbReference type="PANTHER" id="PTHR47962:SF5">
    <property type="entry name" value="ATP-DEPENDENT HELICASE LHR-RELATED"/>
    <property type="match status" value="1"/>
</dbReference>
<organism evidence="2 3">
    <name type="scientific">Natrinema salaciae</name>
    <dbReference type="NCBI Taxonomy" id="1186196"/>
    <lineage>
        <taxon>Archaea</taxon>
        <taxon>Methanobacteriati</taxon>
        <taxon>Methanobacteriota</taxon>
        <taxon>Stenosarchaea group</taxon>
        <taxon>Halobacteria</taxon>
        <taxon>Halobacteriales</taxon>
        <taxon>Natrialbaceae</taxon>
        <taxon>Natrinema</taxon>
    </lineage>
</organism>
<dbReference type="RefSeq" id="WP_090615439.1">
    <property type="nucleotide sequence ID" value="NZ_FOFD01000002.1"/>
</dbReference>
<keyword evidence="2" id="KW-0378">Hydrolase</keyword>
<keyword evidence="2" id="KW-0347">Helicase</keyword>
<dbReference type="SUPFAM" id="SSF52540">
    <property type="entry name" value="P-loop containing nucleoside triphosphate hydrolases"/>
    <property type="match status" value="1"/>
</dbReference>
<dbReference type="Proteomes" id="UP000199114">
    <property type="component" value="Unassembled WGS sequence"/>
</dbReference>
<dbReference type="Pfam" id="PF00270">
    <property type="entry name" value="DEAD"/>
    <property type="match status" value="1"/>
</dbReference>
<dbReference type="SMART" id="SM00487">
    <property type="entry name" value="DEXDc"/>
    <property type="match status" value="1"/>
</dbReference>
<keyword evidence="2" id="KW-0547">Nucleotide-binding</keyword>
<dbReference type="GO" id="GO:0016887">
    <property type="term" value="F:ATP hydrolysis activity"/>
    <property type="evidence" value="ECO:0007669"/>
    <property type="project" value="TreeGrafter"/>
</dbReference>
<dbReference type="PROSITE" id="PS51192">
    <property type="entry name" value="HELICASE_ATP_BIND_1"/>
    <property type="match status" value="1"/>
</dbReference>
<dbReference type="InterPro" id="IPR014001">
    <property type="entry name" value="Helicase_ATP-bd"/>
</dbReference>
<dbReference type="PANTHER" id="PTHR47962">
    <property type="entry name" value="ATP-DEPENDENT HELICASE LHR-RELATED-RELATED"/>
    <property type="match status" value="1"/>
</dbReference>
<gene>
    <name evidence="2" type="ORF">SAMN04489841_1404</name>
</gene>
<dbReference type="InterPro" id="IPR017575">
    <property type="entry name" value="CRISPR-assoc_helicase_Cas3"/>
</dbReference>
<dbReference type="GO" id="GO:0140097">
    <property type="term" value="F:catalytic activity, acting on DNA"/>
    <property type="evidence" value="ECO:0007669"/>
    <property type="project" value="UniProtKB-ARBA"/>
</dbReference>
<dbReference type="InterPro" id="IPR011545">
    <property type="entry name" value="DEAD/DEAH_box_helicase_dom"/>
</dbReference>
<dbReference type="GO" id="GO:0003677">
    <property type="term" value="F:DNA binding"/>
    <property type="evidence" value="ECO:0007669"/>
    <property type="project" value="TreeGrafter"/>
</dbReference>
<keyword evidence="2" id="KW-0255">Endonuclease</keyword>
<protein>
    <submittedName>
        <fullName evidence="2">CRISPR-associated endonuclease/helicase Cas3</fullName>
    </submittedName>
</protein>
<accession>A0A1H9EWG0</accession>
<keyword evidence="2" id="KW-0067">ATP-binding</keyword>
<keyword evidence="2" id="KW-0540">Nuclease</keyword>
<proteinExistence type="predicted"/>
<dbReference type="GO" id="GO:0005524">
    <property type="term" value="F:ATP binding"/>
    <property type="evidence" value="ECO:0007669"/>
    <property type="project" value="InterPro"/>
</dbReference>
<dbReference type="AlphaFoldDB" id="A0A1H9EWG0"/>
<dbReference type="STRING" id="1186196.SAMN04489841_1404"/>
<evidence type="ECO:0000313" key="2">
    <source>
        <dbReference type="EMBL" id="SEQ30096.1"/>
    </source>
</evidence>
<dbReference type="GO" id="GO:0004519">
    <property type="term" value="F:endonuclease activity"/>
    <property type="evidence" value="ECO:0007669"/>
    <property type="project" value="UniProtKB-KW"/>
</dbReference>
<dbReference type="EMBL" id="FOFD01000002">
    <property type="protein sequence ID" value="SEQ30096.1"/>
    <property type="molecule type" value="Genomic_DNA"/>
</dbReference>
<dbReference type="Gene3D" id="3.40.50.300">
    <property type="entry name" value="P-loop containing nucleotide triphosphate hydrolases"/>
    <property type="match status" value="1"/>
</dbReference>
<sequence length="627" mass="71198">MRVQSAKLATEPAREGFERRGFEHARAFQNRVAEWAHDDTVEPVAVLRAPTGAGKTATFYEVIDENNLTLVVYPTNALLKQQLERFREWEAVSAEPLNSDTLDGHGDERVENLLQLTDFYEGHDVVVTNPDILQAIIQDLYWGSTKPMQFFDRFDAVVYDEFHFYDDLAASGLLLQMDIMHDRRGTDVLLASATPNQSFVEFVEDELSLPVRDITAEYVSDGDQFRQPVAIDRHEARAIHDKREAVAERLSELVNDADYLDEPQVALVFNSVAASNDFHAYLAEEFPDVFEYAAKDNGFDTNDPDADLGSGDFFVLNTTSKGEVGLDYGIQTLFMETPATPSAFLQRFGRAGREHEAVVHLFGLDDMAWPDDLSYPEFVESVYDALGVHRSLDEEIATLRSLVGMRAAYALYSRMDDDEWFGPELFADFESVTEYGKWRGFFRDVESALENAGEFGSPVMQNSTTRKILDFARHCFGALGSLRGRSLPVDIRYPRGDRRALTSYDLLTTLRYYDIEEIESDGTLVVERRDSAQPVAITARFPGYENRPRNYSGSNSEIEQMFSRWIYPEIEEADLTETEVDEGLLRQFFADLSLPRTAMPIEVRYGQYVAYVNQDGIASVDIERRQV</sequence>
<dbReference type="GO" id="GO:0004386">
    <property type="term" value="F:helicase activity"/>
    <property type="evidence" value="ECO:0007669"/>
    <property type="project" value="UniProtKB-KW"/>
</dbReference>
<dbReference type="OrthoDB" id="36796at2157"/>
<reference evidence="3" key="1">
    <citation type="submission" date="2016-10" db="EMBL/GenBank/DDBJ databases">
        <authorList>
            <person name="Varghese N."/>
            <person name="Submissions S."/>
        </authorList>
    </citation>
    <scope>NUCLEOTIDE SEQUENCE [LARGE SCALE GENOMIC DNA]</scope>
    <source>
        <strain evidence="3">DSM 25055</strain>
    </source>
</reference>
<dbReference type="InterPro" id="IPR052511">
    <property type="entry name" value="ATP-dep_Helicase"/>
</dbReference>
<evidence type="ECO:0000313" key="3">
    <source>
        <dbReference type="Proteomes" id="UP000199114"/>
    </source>
</evidence>
<name>A0A1H9EWG0_9EURY</name>
<dbReference type="NCBIfam" id="TIGR03158">
    <property type="entry name" value="cas3_cyano"/>
    <property type="match status" value="1"/>
</dbReference>